<dbReference type="Proteomes" id="UP000784294">
    <property type="component" value="Unassembled WGS sequence"/>
</dbReference>
<proteinExistence type="predicted"/>
<evidence type="ECO:0000313" key="1">
    <source>
        <dbReference type="EMBL" id="VEL11111.1"/>
    </source>
</evidence>
<accession>A0A448WGD3</accession>
<reference evidence="1" key="1">
    <citation type="submission" date="2018-11" db="EMBL/GenBank/DDBJ databases">
        <authorList>
            <consortium name="Pathogen Informatics"/>
        </authorList>
    </citation>
    <scope>NUCLEOTIDE SEQUENCE</scope>
</reference>
<name>A0A448WGD3_9PLAT</name>
<sequence length="160" mass="16754">MLTAELYRAVWQVDTALCNPKKSSGSSVPSPSQPDQTLPLPLLHGDTLADLLYHVKYMFVGNGVVDQVKPLLPHLRPSLQACLKFILSPPSTTTTTSTTTGNSTTGAVAAASGIETNTRASVVSASLPSSGPGVEAACSLVYEGRRYLAAPRPPISGEDF</sequence>
<gene>
    <name evidence="1" type="ORF">PXEA_LOCUS4551</name>
</gene>
<dbReference type="EMBL" id="CAAALY010010866">
    <property type="protein sequence ID" value="VEL11111.1"/>
    <property type="molecule type" value="Genomic_DNA"/>
</dbReference>
<dbReference type="OrthoDB" id="9982951at2759"/>
<protein>
    <recommendedName>
        <fullName evidence="3">Mediator of RNA polymerase II transcription subunit 23</fullName>
    </recommendedName>
</protein>
<keyword evidence="2" id="KW-1185">Reference proteome</keyword>
<evidence type="ECO:0000313" key="2">
    <source>
        <dbReference type="Proteomes" id="UP000784294"/>
    </source>
</evidence>
<dbReference type="AlphaFoldDB" id="A0A448WGD3"/>
<evidence type="ECO:0008006" key="3">
    <source>
        <dbReference type="Google" id="ProtNLM"/>
    </source>
</evidence>
<comment type="caution">
    <text evidence="1">The sequence shown here is derived from an EMBL/GenBank/DDBJ whole genome shotgun (WGS) entry which is preliminary data.</text>
</comment>
<organism evidence="1 2">
    <name type="scientific">Protopolystoma xenopodis</name>
    <dbReference type="NCBI Taxonomy" id="117903"/>
    <lineage>
        <taxon>Eukaryota</taxon>
        <taxon>Metazoa</taxon>
        <taxon>Spiralia</taxon>
        <taxon>Lophotrochozoa</taxon>
        <taxon>Platyhelminthes</taxon>
        <taxon>Monogenea</taxon>
        <taxon>Polyopisthocotylea</taxon>
        <taxon>Polystomatidea</taxon>
        <taxon>Polystomatidae</taxon>
        <taxon>Protopolystoma</taxon>
    </lineage>
</organism>